<organism evidence="3 4">
    <name type="scientific">Auritidibacter ignavus</name>
    <dbReference type="NCBI Taxonomy" id="678932"/>
    <lineage>
        <taxon>Bacteria</taxon>
        <taxon>Bacillati</taxon>
        <taxon>Actinomycetota</taxon>
        <taxon>Actinomycetes</taxon>
        <taxon>Micrococcales</taxon>
        <taxon>Micrococcaceae</taxon>
        <taxon>Auritidibacter</taxon>
    </lineage>
</organism>
<evidence type="ECO:0000313" key="4">
    <source>
        <dbReference type="Proteomes" id="UP001224674"/>
    </source>
</evidence>
<accession>A0AAJ6ALD6</accession>
<keyword evidence="1" id="KW-1133">Transmembrane helix</keyword>
<feature type="transmembrane region" description="Helical" evidence="1">
    <location>
        <begin position="71"/>
        <end position="96"/>
    </location>
</feature>
<keyword evidence="4" id="KW-1185">Reference proteome</keyword>
<evidence type="ECO:0000313" key="3">
    <source>
        <dbReference type="EMBL" id="WGH92066.1"/>
    </source>
</evidence>
<protein>
    <submittedName>
        <fullName evidence="3">DUF418 domain-containing protein</fullName>
    </submittedName>
</protein>
<dbReference type="Pfam" id="PF04235">
    <property type="entry name" value="DUF418"/>
    <property type="match status" value="1"/>
</dbReference>
<gene>
    <name evidence="3" type="ORF">QDX21_06890</name>
</gene>
<feature type="transmembrane region" description="Helical" evidence="1">
    <location>
        <begin position="45"/>
        <end position="64"/>
    </location>
</feature>
<dbReference type="Proteomes" id="UP001224674">
    <property type="component" value="Chromosome"/>
</dbReference>
<dbReference type="RefSeq" id="WP_158524665.1">
    <property type="nucleotide sequence ID" value="NZ_CP122566.1"/>
</dbReference>
<keyword evidence="1" id="KW-0472">Membrane</keyword>
<dbReference type="EMBL" id="CP122566">
    <property type="protein sequence ID" value="WGH92066.1"/>
    <property type="molecule type" value="Genomic_DNA"/>
</dbReference>
<sequence length="148" mass="15944">MFFGLAATVIGLGTATALLHLFGPVGSEAGWDQLRTAQGHSEMPLWLLSSIGIAAVILGVCLLTQHYLKRWVPALVSAGRLAFTVYLTHLIILALVIRPAPENLAQGYLVTIGLSATLVLAAHGWWVRFGTGPAERLLSWPPRLRTNP</sequence>
<name>A0AAJ6ALD6_9MICC</name>
<reference evidence="3 4" key="1">
    <citation type="submission" date="2023-03" db="EMBL/GenBank/DDBJ databases">
        <title>Complete genome sequences of several Auritidibacter ignavus strains isolated from ear infections.</title>
        <authorList>
            <person name="Baehr T."/>
            <person name="Baumhoegger A.M."/>
        </authorList>
    </citation>
    <scope>NUCLEOTIDE SEQUENCE [LARGE SCALE GENOMIC DNA]</scope>
    <source>
        <strain evidence="3 4">BABAE-6</strain>
    </source>
</reference>
<evidence type="ECO:0000256" key="1">
    <source>
        <dbReference type="SAM" id="Phobius"/>
    </source>
</evidence>
<feature type="transmembrane region" description="Helical" evidence="1">
    <location>
        <begin position="108"/>
        <end position="127"/>
    </location>
</feature>
<proteinExistence type="predicted"/>
<keyword evidence="1" id="KW-0812">Transmembrane</keyword>
<dbReference type="AlphaFoldDB" id="A0AAJ6ALD6"/>
<feature type="domain" description="DUF418" evidence="2">
    <location>
        <begin position="17"/>
        <end position="138"/>
    </location>
</feature>
<evidence type="ECO:0000259" key="2">
    <source>
        <dbReference type="Pfam" id="PF04235"/>
    </source>
</evidence>
<dbReference type="InterPro" id="IPR007349">
    <property type="entry name" value="DUF418"/>
</dbReference>